<feature type="compositionally biased region" description="Polar residues" evidence="1">
    <location>
        <begin position="60"/>
        <end position="75"/>
    </location>
</feature>
<feature type="compositionally biased region" description="Low complexity" evidence="1">
    <location>
        <begin position="89"/>
        <end position="102"/>
    </location>
</feature>
<sequence length="182" mass="19396">MSLVDYDASSSSSSSSEDDDEEEEAVKEQPLEPVAEHPEKFGPYPAPQPLTDQKKPTSPPSSQEQPKGSSISGAPSIQKLPDAAMLLDSPAFSSQQTSSWSDHSARVAAAMEENASKKRAPNGLPPSHPHPKLPRGNSARPRNVPDTLGGALVPPQLKGRSNVVTEDINKLFVHRKSADPSC</sequence>
<accession>A0AAV9BPY6</accession>
<comment type="caution">
    <text evidence="2">The sequence shown here is derived from an EMBL/GenBank/DDBJ whole genome shotgun (WGS) entry which is preliminary data.</text>
</comment>
<feature type="compositionally biased region" description="Basic and acidic residues" evidence="1">
    <location>
        <begin position="26"/>
        <end position="40"/>
    </location>
</feature>
<feature type="region of interest" description="Disordered" evidence="1">
    <location>
        <begin position="1"/>
        <end position="161"/>
    </location>
</feature>
<feature type="compositionally biased region" description="Acidic residues" evidence="1">
    <location>
        <begin position="16"/>
        <end position="25"/>
    </location>
</feature>
<gene>
    <name evidence="2" type="ORF">QJS04_geneDACA022236</name>
</gene>
<dbReference type="PANTHER" id="PTHR33912:SF3">
    <property type="entry name" value="OS01G0939400 PROTEIN"/>
    <property type="match status" value="1"/>
</dbReference>
<organism evidence="2 3">
    <name type="scientific">Acorus gramineus</name>
    <name type="common">Dwarf sweet flag</name>
    <dbReference type="NCBI Taxonomy" id="55184"/>
    <lineage>
        <taxon>Eukaryota</taxon>
        <taxon>Viridiplantae</taxon>
        <taxon>Streptophyta</taxon>
        <taxon>Embryophyta</taxon>
        <taxon>Tracheophyta</taxon>
        <taxon>Spermatophyta</taxon>
        <taxon>Magnoliopsida</taxon>
        <taxon>Liliopsida</taxon>
        <taxon>Acoraceae</taxon>
        <taxon>Acorus</taxon>
    </lineage>
</organism>
<protein>
    <submittedName>
        <fullName evidence="2">Uncharacterized protein</fullName>
    </submittedName>
</protein>
<dbReference type="InterPro" id="IPR040381">
    <property type="entry name" value="At4g14450-like"/>
</dbReference>
<reference evidence="2" key="1">
    <citation type="journal article" date="2023" name="Nat. Commun.">
        <title>Diploid and tetraploid genomes of Acorus and the evolution of monocots.</title>
        <authorList>
            <person name="Ma L."/>
            <person name="Liu K.W."/>
            <person name="Li Z."/>
            <person name="Hsiao Y.Y."/>
            <person name="Qi Y."/>
            <person name="Fu T."/>
            <person name="Tang G.D."/>
            <person name="Zhang D."/>
            <person name="Sun W.H."/>
            <person name="Liu D.K."/>
            <person name="Li Y."/>
            <person name="Chen G.Z."/>
            <person name="Liu X.D."/>
            <person name="Liao X.Y."/>
            <person name="Jiang Y.T."/>
            <person name="Yu X."/>
            <person name="Hao Y."/>
            <person name="Huang J."/>
            <person name="Zhao X.W."/>
            <person name="Ke S."/>
            <person name="Chen Y.Y."/>
            <person name="Wu W.L."/>
            <person name="Hsu J.L."/>
            <person name="Lin Y.F."/>
            <person name="Huang M.D."/>
            <person name="Li C.Y."/>
            <person name="Huang L."/>
            <person name="Wang Z.W."/>
            <person name="Zhao X."/>
            <person name="Zhong W.Y."/>
            <person name="Peng D.H."/>
            <person name="Ahmad S."/>
            <person name="Lan S."/>
            <person name="Zhang J.S."/>
            <person name="Tsai W.C."/>
            <person name="Van de Peer Y."/>
            <person name="Liu Z.J."/>
        </authorList>
    </citation>
    <scope>NUCLEOTIDE SEQUENCE</scope>
    <source>
        <strain evidence="2">SCP</strain>
    </source>
</reference>
<evidence type="ECO:0000313" key="2">
    <source>
        <dbReference type="EMBL" id="KAK1278532.1"/>
    </source>
</evidence>
<proteinExistence type="predicted"/>
<dbReference type="AlphaFoldDB" id="A0AAV9BPY6"/>
<evidence type="ECO:0000256" key="1">
    <source>
        <dbReference type="SAM" id="MobiDB-lite"/>
    </source>
</evidence>
<name>A0AAV9BPY6_ACOGR</name>
<dbReference type="Proteomes" id="UP001179952">
    <property type="component" value="Unassembled WGS sequence"/>
</dbReference>
<dbReference type="PANTHER" id="PTHR33912">
    <property type="entry name" value="OS01G0939400 PROTEIN"/>
    <property type="match status" value="1"/>
</dbReference>
<dbReference type="EMBL" id="JAUJYN010000002">
    <property type="protein sequence ID" value="KAK1278532.1"/>
    <property type="molecule type" value="Genomic_DNA"/>
</dbReference>
<evidence type="ECO:0000313" key="3">
    <source>
        <dbReference type="Proteomes" id="UP001179952"/>
    </source>
</evidence>
<keyword evidence="3" id="KW-1185">Reference proteome</keyword>
<reference evidence="2" key="2">
    <citation type="submission" date="2023-06" db="EMBL/GenBank/DDBJ databases">
        <authorList>
            <person name="Ma L."/>
            <person name="Liu K.-W."/>
            <person name="Li Z."/>
            <person name="Hsiao Y.-Y."/>
            <person name="Qi Y."/>
            <person name="Fu T."/>
            <person name="Tang G."/>
            <person name="Zhang D."/>
            <person name="Sun W.-H."/>
            <person name="Liu D.-K."/>
            <person name="Li Y."/>
            <person name="Chen G.-Z."/>
            <person name="Liu X.-D."/>
            <person name="Liao X.-Y."/>
            <person name="Jiang Y.-T."/>
            <person name="Yu X."/>
            <person name="Hao Y."/>
            <person name="Huang J."/>
            <person name="Zhao X.-W."/>
            <person name="Ke S."/>
            <person name="Chen Y.-Y."/>
            <person name="Wu W.-L."/>
            <person name="Hsu J.-L."/>
            <person name="Lin Y.-F."/>
            <person name="Huang M.-D."/>
            <person name="Li C.-Y."/>
            <person name="Huang L."/>
            <person name="Wang Z.-W."/>
            <person name="Zhao X."/>
            <person name="Zhong W.-Y."/>
            <person name="Peng D.-H."/>
            <person name="Ahmad S."/>
            <person name="Lan S."/>
            <person name="Zhang J.-S."/>
            <person name="Tsai W.-C."/>
            <person name="Van De Peer Y."/>
            <person name="Liu Z.-J."/>
        </authorList>
    </citation>
    <scope>NUCLEOTIDE SEQUENCE</scope>
    <source>
        <strain evidence="2">SCP</strain>
        <tissue evidence="2">Leaves</tissue>
    </source>
</reference>